<keyword evidence="5" id="KW-1185">Reference proteome</keyword>
<dbReference type="Pfam" id="PF24661">
    <property type="entry name" value="DUF7649"/>
    <property type="match status" value="1"/>
</dbReference>
<feature type="domain" description="Cell wall-active antibiotics response LiaF-like C-terminal" evidence="2">
    <location>
        <begin position="129"/>
        <end position="241"/>
    </location>
</feature>
<evidence type="ECO:0000313" key="5">
    <source>
        <dbReference type="Proteomes" id="UP000501451"/>
    </source>
</evidence>
<reference evidence="4 5" key="1">
    <citation type="journal article" date="2017" name="Int. J. Syst. Evol. Microbiol.">
        <title>Jeotgalibaca porci sp. nov. and Jeotgalibaca arthritidis sp. nov., isolated from pigs, and emended description of the genus Jeotgalibaca.</title>
        <authorList>
            <person name="Zamora L."/>
            <person name="Perez-Sancho M."/>
            <person name="Dominguez L."/>
            <person name="Fernandez-Garayzabal J.F."/>
            <person name="Vela A.I."/>
        </authorList>
    </citation>
    <scope>NUCLEOTIDE SEQUENCE [LARGE SCALE GENOMIC DNA]</scope>
    <source>
        <strain evidence="4 5">CECT 9157</strain>
    </source>
</reference>
<evidence type="ECO:0000313" key="4">
    <source>
        <dbReference type="EMBL" id="QII82669.1"/>
    </source>
</evidence>
<dbReference type="InterPro" id="IPR047793">
    <property type="entry name" value="LiaF_C"/>
</dbReference>
<dbReference type="RefSeq" id="WP_166163314.1">
    <property type="nucleotide sequence ID" value="NZ_CP049740.1"/>
</dbReference>
<dbReference type="EMBL" id="CP049740">
    <property type="protein sequence ID" value="QII82669.1"/>
    <property type="molecule type" value="Genomic_DNA"/>
</dbReference>
<sequence length="244" mass="27924">MRRQTFKLFLFLEAMLLLLTLFLLIENNELLAVIIGGSILLKLGSRKGRKNGLLFWIGLSLIIFSLLSVFTVWFMLILAVFYLIMNGDQLFSDLNISNWVDFPWNKKSYTGIEVERPIDHSGERLKQKWMGNQTIGNHIFEWNNINMSVLMGDTIIDLGNTLLPAEENIILIRKGFGQTRIIVPAGVGVSLHHSTLQGQVTFQHETYQLSNETLILYSDDYAEASRKIKIVSNSFFGDFEVIYL</sequence>
<feature type="transmembrane region" description="Helical" evidence="1">
    <location>
        <begin position="56"/>
        <end position="84"/>
    </location>
</feature>
<dbReference type="InterPro" id="IPR056066">
    <property type="entry name" value="DUF7649"/>
</dbReference>
<keyword evidence="1" id="KW-0812">Transmembrane</keyword>
<dbReference type="NCBIfam" id="NF040535">
    <property type="entry name" value="LiaF_C_term"/>
    <property type="match status" value="1"/>
</dbReference>
<organism evidence="4 5">
    <name type="scientific">Jeotgalibaca arthritidis</name>
    <dbReference type="NCBI Taxonomy" id="1868794"/>
    <lineage>
        <taxon>Bacteria</taxon>
        <taxon>Bacillati</taxon>
        <taxon>Bacillota</taxon>
        <taxon>Bacilli</taxon>
        <taxon>Lactobacillales</taxon>
        <taxon>Carnobacteriaceae</taxon>
        <taxon>Jeotgalibaca</taxon>
    </lineage>
</organism>
<feature type="domain" description="DUF7649" evidence="3">
    <location>
        <begin position="5"/>
        <end position="86"/>
    </location>
</feature>
<proteinExistence type="predicted"/>
<dbReference type="KEGG" id="jar:G7057_09635"/>
<keyword evidence="1" id="KW-0472">Membrane</keyword>
<gene>
    <name evidence="4" type="ORF">G7057_09635</name>
</gene>
<dbReference type="AlphaFoldDB" id="A0A6G7KBM9"/>
<evidence type="ECO:0000259" key="3">
    <source>
        <dbReference type="Pfam" id="PF24661"/>
    </source>
</evidence>
<protein>
    <submittedName>
        <fullName evidence="4">Cell wall-active antibiotics response protein</fullName>
    </submittedName>
</protein>
<evidence type="ECO:0000256" key="1">
    <source>
        <dbReference type="SAM" id="Phobius"/>
    </source>
</evidence>
<dbReference type="Pfam" id="PF09922">
    <property type="entry name" value="LiaF-like_C"/>
    <property type="match status" value="1"/>
</dbReference>
<dbReference type="InterPro" id="IPR024425">
    <property type="entry name" value="LiaF-like_C"/>
</dbReference>
<keyword evidence="1" id="KW-1133">Transmembrane helix</keyword>
<accession>A0A6G7KBM9</accession>
<dbReference type="PIRSF" id="PIRSF031509">
    <property type="entry name" value="Cell_wall_LiaF/YvqF"/>
    <property type="match status" value="1"/>
</dbReference>
<name>A0A6G7KBM9_9LACT</name>
<evidence type="ECO:0000259" key="2">
    <source>
        <dbReference type="Pfam" id="PF09922"/>
    </source>
</evidence>
<dbReference type="GO" id="GO:0016020">
    <property type="term" value="C:membrane"/>
    <property type="evidence" value="ECO:0007669"/>
    <property type="project" value="InterPro"/>
</dbReference>
<dbReference type="Proteomes" id="UP000501451">
    <property type="component" value="Chromosome"/>
</dbReference>
<dbReference type="InterPro" id="IPR016975">
    <property type="entry name" value="Cell_wall_LiaF"/>
</dbReference>